<accession>A0AAU9K7D2</accession>
<evidence type="ECO:0000256" key="2">
    <source>
        <dbReference type="ARBA" id="ARBA00023002"/>
    </source>
</evidence>
<gene>
    <name evidence="3" type="ORF">BSTOLATCC_MIC58156</name>
</gene>
<dbReference type="Pfam" id="PF00106">
    <property type="entry name" value="adh_short"/>
    <property type="match status" value="1"/>
</dbReference>
<dbReference type="Proteomes" id="UP001162131">
    <property type="component" value="Unassembled WGS sequence"/>
</dbReference>
<dbReference type="InterPro" id="IPR051019">
    <property type="entry name" value="VLCFA-Steroid_DH"/>
</dbReference>
<comment type="similarity">
    <text evidence="1">Belongs to the short-chain dehydrogenases/reductases (SDR) family.</text>
</comment>
<dbReference type="PRINTS" id="PR00081">
    <property type="entry name" value="GDHRDH"/>
</dbReference>
<dbReference type="SUPFAM" id="SSF51735">
    <property type="entry name" value="NAD(P)-binding Rossmann-fold domains"/>
    <property type="match status" value="1"/>
</dbReference>
<evidence type="ECO:0000313" key="4">
    <source>
        <dbReference type="Proteomes" id="UP001162131"/>
    </source>
</evidence>
<comment type="caution">
    <text evidence="3">The sequence shown here is derived from an EMBL/GenBank/DDBJ whole genome shotgun (WGS) entry which is preliminary data.</text>
</comment>
<keyword evidence="4" id="KW-1185">Reference proteome</keyword>
<organism evidence="3 4">
    <name type="scientific">Blepharisma stoltei</name>
    <dbReference type="NCBI Taxonomy" id="1481888"/>
    <lineage>
        <taxon>Eukaryota</taxon>
        <taxon>Sar</taxon>
        <taxon>Alveolata</taxon>
        <taxon>Ciliophora</taxon>
        <taxon>Postciliodesmatophora</taxon>
        <taxon>Heterotrichea</taxon>
        <taxon>Heterotrichida</taxon>
        <taxon>Blepharismidae</taxon>
        <taxon>Blepharisma</taxon>
    </lineage>
</organism>
<evidence type="ECO:0000313" key="3">
    <source>
        <dbReference type="EMBL" id="CAG9333343.1"/>
    </source>
</evidence>
<name>A0AAU9K7D2_9CILI</name>
<sequence>MLDWIELLCFIAGVWTVLKITLELFTVIKSLKSKVNYSSYGLNSWALITAPTDGLGLGFAEFLASQGFNIVLVGRNPVKLQSVSKLLQEKFPITTKFIVKDFFDSAKNPQEFFNDIKAQTRGLDISILVNNIGFGSGGKYFAVMTEEEVLHSNAMNIWPVAFLTRLYLPDMILRKSSSAIINLSSIASTFPMPGSGIYSADKSFDNLFSLIVAEEAKYLMKGKGSKIDVLSVRPGFVDTPMTKSLSFRPLLTSVNESIEPICRALGSVNYTYGHWKHTLLGLYTNLTKDIAPYAVMNETINSNIIKK</sequence>
<protein>
    <submittedName>
        <fullName evidence="3">Uncharacterized protein</fullName>
    </submittedName>
</protein>
<dbReference type="GO" id="GO:0016491">
    <property type="term" value="F:oxidoreductase activity"/>
    <property type="evidence" value="ECO:0007669"/>
    <property type="project" value="UniProtKB-KW"/>
</dbReference>
<reference evidence="3" key="1">
    <citation type="submission" date="2021-09" db="EMBL/GenBank/DDBJ databases">
        <authorList>
            <consortium name="AG Swart"/>
            <person name="Singh M."/>
            <person name="Singh A."/>
            <person name="Seah K."/>
            <person name="Emmerich C."/>
        </authorList>
    </citation>
    <scope>NUCLEOTIDE SEQUENCE</scope>
    <source>
        <strain evidence="3">ATCC30299</strain>
    </source>
</reference>
<dbReference type="InterPro" id="IPR002347">
    <property type="entry name" value="SDR_fam"/>
</dbReference>
<evidence type="ECO:0000256" key="1">
    <source>
        <dbReference type="ARBA" id="ARBA00006484"/>
    </source>
</evidence>
<dbReference type="PIRSF" id="PIRSF000126">
    <property type="entry name" value="11-beta-HSD1"/>
    <property type="match status" value="1"/>
</dbReference>
<dbReference type="InterPro" id="IPR036291">
    <property type="entry name" value="NAD(P)-bd_dom_sf"/>
</dbReference>
<keyword evidence="2" id="KW-0560">Oxidoreductase</keyword>
<dbReference type="PANTHER" id="PTHR43899">
    <property type="entry name" value="RH59310P"/>
    <property type="match status" value="1"/>
</dbReference>
<dbReference type="PANTHER" id="PTHR43899:SF13">
    <property type="entry name" value="RH59310P"/>
    <property type="match status" value="1"/>
</dbReference>
<dbReference type="EMBL" id="CAJZBQ010000056">
    <property type="protein sequence ID" value="CAG9333343.1"/>
    <property type="molecule type" value="Genomic_DNA"/>
</dbReference>
<dbReference type="AlphaFoldDB" id="A0AAU9K7D2"/>
<proteinExistence type="inferred from homology"/>
<dbReference type="Gene3D" id="3.40.50.720">
    <property type="entry name" value="NAD(P)-binding Rossmann-like Domain"/>
    <property type="match status" value="1"/>
</dbReference>